<accession>A0A8J5BFJ1</accession>
<dbReference type="GO" id="GO:0003723">
    <property type="term" value="F:RNA binding"/>
    <property type="evidence" value="ECO:0007669"/>
    <property type="project" value="InterPro"/>
</dbReference>
<dbReference type="Proteomes" id="UP000734854">
    <property type="component" value="Unassembled WGS sequence"/>
</dbReference>
<dbReference type="PANTHER" id="PTHR12299">
    <property type="entry name" value="HYALURONIC ACID-BINDING PROTEIN 4"/>
    <property type="match status" value="1"/>
</dbReference>
<organism evidence="2 3">
    <name type="scientific">Zingiber officinale</name>
    <name type="common">Ginger</name>
    <name type="synonym">Amomum zingiber</name>
    <dbReference type="NCBI Taxonomy" id="94328"/>
    <lineage>
        <taxon>Eukaryota</taxon>
        <taxon>Viridiplantae</taxon>
        <taxon>Streptophyta</taxon>
        <taxon>Embryophyta</taxon>
        <taxon>Tracheophyta</taxon>
        <taxon>Spermatophyta</taxon>
        <taxon>Magnoliopsida</taxon>
        <taxon>Liliopsida</taxon>
        <taxon>Zingiberales</taxon>
        <taxon>Zingiberaceae</taxon>
        <taxon>Zingiber</taxon>
    </lineage>
</organism>
<dbReference type="EMBL" id="JACMSC010000021">
    <property type="protein sequence ID" value="KAG6471191.1"/>
    <property type="molecule type" value="Genomic_DNA"/>
</dbReference>
<evidence type="ECO:0000313" key="3">
    <source>
        <dbReference type="Proteomes" id="UP000734854"/>
    </source>
</evidence>
<dbReference type="PANTHER" id="PTHR12299:SF17">
    <property type="entry name" value="AT19571P-RELATED"/>
    <property type="match status" value="1"/>
</dbReference>
<evidence type="ECO:0000256" key="1">
    <source>
        <dbReference type="SAM" id="MobiDB-lite"/>
    </source>
</evidence>
<proteinExistence type="predicted"/>
<reference evidence="2 3" key="1">
    <citation type="submission" date="2020-08" db="EMBL/GenBank/DDBJ databases">
        <title>Plant Genome Project.</title>
        <authorList>
            <person name="Zhang R.-G."/>
        </authorList>
    </citation>
    <scope>NUCLEOTIDE SEQUENCE [LARGE SCALE GENOMIC DNA]</scope>
    <source>
        <tissue evidence="2">Rhizome</tissue>
    </source>
</reference>
<gene>
    <name evidence="2" type="ORF">ZIOFF_072292</name>
</gene>
<dbReference type="OrthoDB" id="784393at2759"/>
<dbReference type="GO" id="GO:0005634">
    <property type="term" value="C:nucleus"/>
    <property type="evidence" value="ECO:0007669"/>
    <property type="project" value="TreeGrafter"/>
</dbReference>
<dbReference type="InterPro" id="IPR039764">
    <property type="entry name" value="HABP4/SERBP1-like"/>
</dbReference>
<dbReference type="GO" id="GO:0005737">
    <property type="term" value="C:cytoplasm"/>
    <property type="evidence" value="ECO:0007669"/>
    <property type="project" value="TreeGrafter"/>
</dbReference>
<feature type="compositionally biased region" description="Basic and acidic residues" evidence="1">
    <location>
        <begin position="60"/>
        <end position="73"/>
    </location>
</feature>
<name>A0A8J5BFJ1_ZINOF</name>
<protein>
    <submittedName>
        <fullName evidence="2">Uncharacterized protein</fullName>
    </submittedName>
</protein>
<comment type="caution">
    <text evidence="2">The sequence shown here is derived from an EMBL/GenBank/DDBJ whole genome shotgun (WGS) entry which is preliminary data.</text>
</comment>
<dbReference type="AlphaFoldDB" id="A0A8J5BFJ1"/>
<keyword evidence="3" id="KW-1185">Reference proteome</keyword>
<evidence type="ECO:0000313" key="2">
    <source>
        <dbReference type="EMBL" id="KAG6471191.1"/>
    </source>
</evidence>
<sequence>MTLEEYEKLKEEKREALLAMQSEERKVEFDELQSMKQLSVKKENGVSIKLGTGKARGKKKENIDGEEKGKKEIQWPLADLPMSITEFFNPTNGGGRYNTPGGRGRGRLRGGRGQQFGGNFDDGSSSPTAAPAIEDPGEFPTLSGK</sequence>
<feature type="region of interest" description="Disordered" evidence="1">
    <location>
        <begin position="49"/>
        <end position="145"/>
    </location>
</feature>